<dbReference type="Proteomes" id="UP000028980">
    <property type="component" value="Unassembled WGS sequence"/>
</dbReference>
<feature type="domain" description="DUF4139" evidence="2">
    <location>
        <begin position="213"/>
        <end position="611"/>
    </location>
</feature>
<evidence type="ECO:0000259" key="2">
    <source>
        <dbReference type="Pfam" id="PF13598"/>
    </source>
</evidence>
<dbReference type="EMBL" id="BBLG01000002">
    <property type="protein sequence ID" value="GAK75683.1"/>
    <property type="molecule type" value="Genomic_DNA"/>
</dbReference>
<keyword evidence="1" id="KW-0175">Coiled coil</keyword>
<dbReference type="InterPro" id="IPR011935">
    <property type="entry name" value="CHP02231"/>
</dbReference>
<reference evidence="4 5" key="1">
    <citation type="journal article" date="2014" name="Genome Announc.">
        <title>Draft Genome Sequences of Marine Flavobacterium Nonlabens Strains NR17, NR24, NR27, NR32, NR33, and Ara13.</title>
        <authorList>
            <person name="Nakanishi M."/>
            <person name="Meirelles P."/>
            <person name="Suzuki R."/>
            <person name="Takatani N."/>
            <person name="Mino S."/>
            <person name="Suda W."/>
            <person name="Oshima K."/>
            <person name="Hattori M."/>
            <person name="Ohkuma M."/>
            <person name="Hosokawa M."/>
            <person name="Miyashita K."/>
            <person name="Thompson F.L."/>
            <person name="Niwa A."/>
            <person name="Sawabe T."/>
            <person name="Sawabe T."/>
        </authorList>
    </citation>
    <scope>NUCLEOTIDE SEQUENCE [LARGE SCALE GENOMIC DNA]</scope>
    <source>
        <strain evidence="5">JCM19296</strain>
    </source>
</reference>
<evidence type="ECO:0000313" key="5">
    <source>
        <dbReference type="Proteomes" id="UP000028980"/>
    </source>
</evidence>
<dbReference type="InterPro" id="IPR037291">
    <property type="entry name" value="DUF4139"/>
</dbReference>
<evidence type="ECO:0000313" key="4">
    <source>
        <dbReference type="EMBL" id="GAK75683.1"/>
    </source>
</evidence>
<feature type="domain" description="DUF4140" evidence="3">
    <location>
        <begin position="29"/>
        <end position="124"/>
    </location>
</feature>
<comment type="caution">
    <text evidence="4">The sequence shown here is derived from an EMBL/GenBank/DDBJ whole genome shotgun (WGS) entry which is preliminary data.</text>
</comment>
<evidence type="ECO:0000256" key="1">
    <source>
        <dbReference type="SAM" id="Coils"/>
    </source>
</evidence>
<protein>
    <submittedName>
        <fullName evidence="4">SusC</fullName>
    </submittedName>
</protein>
<accession>A0A081D9T7</accession>
<evidence type="ECO:0000259" key="3">
    <source>
        <dbReference type="Pfam" id="PF13600"/>
    </source>
</evidence>
<dbReference type="AlphaFoldDB" id="A0A081D9T7"/>
<dbReference type="Pfam" id="PF13598">
    <property type="entry name" value="DUF4139"/>
    <property type="match status" value="1"/>
</dbReference>
<dbReference type="InterPro" id="IPR008969">
    <property type="entry name" value="CarboxyPept-like_regulatory"/>
</dbReference>
<feature type="coiled-coil region" evidence="1">
    <location>
        <begin position="89"/>
        <end position="123"/>
    </location>
</feature>
<gene>
    <name evidence="4" type="ORF">JCM19296_1275</name>
</gene>
<dbReference type="PANTHER" id="PTHR31005">
    <property type="entry name" value="DUF4139 DOMAIN-CONTAINING PROTEIN"/>
    <property type="match status" value="1"/>
</dbReference>
<dbReference type="PANTHER" id="PTHR31005:SF8">
    <property type="entry name" value="DUF4139 DOMAIN-CONTAINING PROTEIN"/>
    <property type="match status" value="1"/>
</dbReference>
<dbReference type="Pfam" id="PF13600">
    <property type="entry name" value="DUF4140"/>
    <property type="match status" value="1"/>
</dbReference>
<dbReference type="NCBIfam" id="TIGR02231">
    <property type="entry name" value="mucoidy inhibitor MuiA family protein"/>
    <property type="match status" value="2"/>
</dbReference>
<dbReference type="SUPFAM" id="SSF49464">
    <property type="entry name" value="Carboxypeptidase regulatory domain-like"/>
    <property type="match status" value="1"/>
</dbReference>
<dbReference type="Gene3D" id="2.60.40.1120">
    <property type="entry name" value="Carboxypeptidase-like, regulatory domain"/>
    <property type="match status" value="1"/>
</dbReference>
<name>A0A081D9T7_NONUL</name>
<organism evidence="4 5">
    <name type="scientific">Nonlabens ulvanivorans</name>
    <name type="common">Persicivirga ulvanivorans</name>
    <dbReference type="NCBI Taxonomy" id="906888"/>
    <lineage>
        <taxon>Bacteria</taxon>
        <taxon>Pseudomonadati</taxon>
        <taxon>Bacteroidota</taxon>
        <taxon>Flavobacteriia</taxon>
        <taxon>Flavobacteriales</taxon>
        <taxon>Flavobacteriaceae</taxon>
        <taxon>Nonlabens</taxon>
    </lineage>
</organism>
<proteinExistence type="predicted"/>
<dbReference type="Pfam" id="PF13715">
    <property type="entry name" value="CarbopepD_reg_2"/>
    <property type="match status" value="1"/>
</dbReference>
<sequence>MRILFITILLSSLFVDSQDLKTASTINEVTLYLQGARIERTTSIELKKGTHEIKLSDLSPDIDEASINITDLDGMRLNGLSYSATALEKKETSNNIKALDAQIAEVKDEIGKLNALNSGLDQERLLLESNRSLNSKDTGLSLAQIKEFGSYYRTRFAAIINERNANNEAITKASEQLNKLNTEKQKLNPEANERRGTITLKVITPSTRRYSINFSYNVYSAGWVPIYDITAQGTDDKINLAFKAQAYQATGTDWNNIKLKISTGDPQMDNQMPQLETKRLGFVSRNYNARATGRSNKRYNPLVKTINGKVTDSSGEPVLGATVLIKGTSIATTTDFDGNYSINAEDGEVLVISYAGYTPQETPIYASNINVTMEESLDAVVISAYRTVKKSRFDYDAEEVEVDDYVPAVVEDIEENIASRTFNLSQLYSIPSTGESTDIEISNNNVDAAYAYYAAPVINENVFLTATLSNWESLNLIPGEANVYFEDAFIGKIYFDTDTTKEELVVGLGVDPQISVKREDKRDFKAKSFFGNNRIVSKNYEITLKNNRNKTVVVKLQDRVPISGNSEIKVDEVETGTAQVDKETQILTWEINLGSGSQVQEHFSYRVKYPKRRRINLE</sequence>
<dbReference type="InterPro" id="IPR025554">
    <property type="entry name" value="DUF4140"/>
</dbReference>